<accession>D1YX34</accession>
<proteinExistence type="predicted"/>
<dbReference type="KEGG" id="mpd:MCP_0934"/>
<evidence type="ECO:0000259" key="1">
    <source>
        <dbReference type="Pfam" id="PF00149"/>
    </source>
</evidence>
<gene>
    <name evidence="2" type="ordered locus">MCP_0934</name>
</gene>
<protein>
    <recommendedName>
        <fullName evidence="1">Calcineurin-like phosphoesterase domain-containing protein</fullName>
    </recommendedName>
</protein>
<dbReference type="OrthoDB" id="9937at2157"/>
<sequence>MNYCLLLFSDVHADIEALDALLSIAGSSDFAAHYGPISKTINLGDTLQRGYHPCEVVRRLKDVKNLVSVLGNHDESFLYHLSLLGNDRHSIRVHDSYFATDEYQGFFQGIGRTHVDMENKLYAVHGGPIDPAAIPAKEKTIDDEWIYSQTWQRISVIGESFIDYAGYNYLPSQAFDAVKSALGSDGFVIACGHNHKEAAFVQKNGEVEDVLNKLDSEEISLNGHKIKEKRLPINDDTNYLVRLGIAGPEGFLQYGWDTCYFGVLAEKDGAKTFYLLSFEMGRKKEEEIRRPQTQYYEC</sequence>
<dbReference type="GeneID" id="8680961"/>
<dbReference type="SUPFAM" id="SSF56300">
    <property type="entry name" value="Metallo-dependent phosphatases"/>
    <property type="match status" value="1"/>
</dbReference>
<dbReference type="RefSeq" id="WP_012899685.1">
    <property type="nucleotide sequence ID" value="NC_013665.1"/>
</dbReference>
<reference evidence="2 3" key="1">
    <citation type="journal article" date="2007" name="Appl. Environ. Microbiol.">
        <title>Isolation of key methanogens for global methane emission from rice paddy fields: a novel isolate affiliated with the clone cluster rice cluster I.</title>
        <authorList>
            <person name="Sakai S."/>
            <person name="Imachi H."/>
            <person name="Sekiguchi Y."/>
            <person name="Ohashi A."/>
            <person name="Harada H."/>
            <person name="Kamagata Y."/>
        </authorList>
    </citation>
    <scope>NUCLEOTIDE SEQUENCE [LARGE SCALE GENOMIC DNA]</scope>
    <source>
        <strain evidence="3">DSM 17711 / JCM 13418 / NBRC 101707 / SANAE</strain>
    </source>
</reference>
<feature type="domain" description="Calcineurin-like phosphoesterase" evidence="1">
    <location>
        <begin position="6"/>
        <end position="196"/>
    </location>
</feature>
<name>D1YX34_METPS</name>
<evidence type="ECO:0000313" key="3">
    <source>
        <dbReference type="Proteomes" id="UP000001882"/>
    </source>
</evidence>
<organism evidence="2 3">
    <name type="scientific">Methanocella paludicola (strain DSM 17711 / JCM 13418 / NBRC 101707 / SANAE)</name>
    <dbReference type="NCBI Taxonomy" id="304371"/>
    <lineage>
        <taxon>Archaea</taxon>
        <taxon>Methanobacteriati</taxon>
        <taxon>Methanobacteriota</taxon>
        <taxon>Stenosarchaea group</taxon>
        <taxon>Methanomicrobia</taxon>
        <taxon>Methanocellales</taxon>
        <taxon>Methanocellaceae</taxon>
        <taxon>Methanocella</taxon>
    </lineage>
</organism>
<dbReference type="GO" id="GO:0016787">
    <property type="term" value="F:hydrolase activity"/>
    <property type="evidence" value="ECO:0007669"/>
    <property type="project" value="InterPro"/>
</dbReference>
<evidence type="ECO:0000313" key="2">
    <source>
        <dbReference type="EMBL" id="BAI61006.1"/>
    </source>
</evidence>
<dbReference type="EMBL" id="AP011532">
    <property type="protein sequence ID" value="BAI61006.1"/>
    <property type="molecule type" value="Genomic_DNA"/>
</dbReference>
<dbReference type="Pfam" id="PF00149">
    <property type="entry name" value="Metallophos"/>
    <property type="match status" value="1"/>
</dbReference>
<dbReference type="InterPro" id="IPR029052">
    <property type="entry name" value="Metallo-depent_PP-like"/>
</dbReference>
<dbReference type="STRING" id="304371.MCP_0934"/>
<keyword evidence="3" id="KW-1185">Reference proteome</keyword>
<dbReference type="Proteomes" id="UP000001882">
    <property type="component" value="Chromosome"/>
</dbReference>
<dbReference type="InterPro" id="IPR004843">
    <property type="entry name" value="Calcineurin-like_PHP"/>
</dbReference>
<dbReference type="InParanoid" id="D1YX34"/>
<reference evidence="2 3" key="2">
    <citation type="journal article" date="2008" name="Int. J. Syst. Evol. Microbiol.">
        <title>Methanocella paludicola gen. nov., sp. nov., a methane-producing archaeon, the first isolate of the lineage 'Rice Cluster I', and proposal of the new archaeal order Methanocellales ord. nov.</title>
        <authorList>
            <person name="Sakai S."/>
            <person name="Imachi H."/>
            <person name="Hanada S."/>
            <person name="Ohashi A."/>
            <person name="Harada H."/>
            <person name="Kamagata Y."/>
        </authorList>
    </citation>
    <scope>NUCLEOTIDE SEQUENCE [LARGE SCALE GENOMIC DNA]</scope>
    <source>
        <strain evidence="3">DSM 17711 / JCM 13418 / NBRC 101707 / SANAE</strain>
    </source>
</reference>
<dbReference type="AlphaFoldDB" id="D1YX34"/>
<dbReference type="Gene3D" id="3.60.21.10">
    <property type="match status" value="1"/>
</dbReference>
<reference evidence="3" key="3">
    <citation type="journal article" date="2011" name="PLoS ONE">
        <title>Genome sequence of a mesophilic hydrogenotrophic methanogen Methanocella paludicola, the first cultivated representative of the order Methanocellales.</title>
        <authorList>
            <person name="Sakai S."/>
            <person name="Takaki Y."/>
            <person name="Shimamura S."/>
            <person name="Sekine M."/>
            <person name="Tajima T."/>
            <person name="Kosugi H."/>
            <person name="Ichikawa N."/>
            <person name="Tasumi E."/>
            <person name="Hiraki A.T."/>
            <person name="Shimizu A."/>
            <person name="Kato Y."/>
            <person name="Nishiko R."/>
            <person name="Mori K."/>
            <person name="Fujita N."/>
            <person name="Imachi H."/>
            <person name="Takai K."/>
        </authorList>
    </citation>
    <scope>NUCLEOTIDE SEQUENCE [LARGE SCALE GENOMIC DNA]</scope>
    <source>
        <strain evidence="3">DSM 17711 / JCM 13418 / NBRC 101707 / SANAE</strain>
    </source>
</reference>
<dbReference type="eggNOG" id="arCOG01143">
    <property type="taxonomic scope" value="Archaea"/>
</dbReference>